<dbReference type="Gene3D" id="2.60.40.790">
    <property type="match status" value="1"/>
</dbReference>
<sequence length="176" mass="19876">MAHLIPENWRHAAANLRHDIHDAIDRWWHRHRHTAENGSNVPVRRAQAQLVEDGEGFGFSPFFTTMGPPINVEETDDDVIVTAELPGLEKDDFTVDMSGRQLRIRGEKKQSSETKERGYYCAESRYGAFARTMPLPCEVDADHANATYKHGVLRITLPKTPGTKSNRINVKVQGSN</sequence>
<dbReference type="HOGENOM" id="CLU_046737_12_1_7"/>
<dbReference type="InterPro" id="IPR031107">
    <property type="entry name" value="Small_HSP"/>
</dbReference>
<dbReference type="InterPro" id="IPR002068">
    <property type="entry name" value="A-crystallin/Hsp20_dom"/>
</dbReference>
<dbReference type="CDD" id="cd06464">
    <property type="entry name" value="ACD_sHsps-like"/>
    <property type="match status" value="1"/>
</dbReference>
<dbReference type="SUPFAM" id="SSF49764">
    <property type="entry name" value="HSP20-like chaperones"/>
    <property type="match status" value="1"/>
</dbReference>
<evidence type="ECO:0000313" key="5">
    <source>
        <dbReference type="Proteomes" id="UP000019140"/>
    </source>
</evidence>
<name>W4M4V2_9BACT</name>
<gene>
    <name evidence="4" type="ORF">ETSY2_24290</name>
</gene>
<dbReference type="PROSITE" id="PS01031">
    <property type="entry name" value="SHSP"/>
    <property type="match status" value="1"/>
</dbReference>
<protein>
    <recommendedName>
        <fullName evidence="3">SHSP domain-containing protein</fullName>
    </recommendedName>
</protein>
<proteinExistence type="inferred from homology"/>
<dbReference type="AlphaFoldDB" id="W4M4V2"/>
<dbReference type="PANTHER" id="PTHR11527">
    <property type="entry name" value="HEAT-SHOCK PROTEIN 20 FAMILY MEMBER"/>
    <property type="match status" value="1"/>
</dbReference>
<evidence type="ECO:0000313" key="4">
    <source>
        <dbReference type="EMBL" id="ETX05213.1"/>
    </source>
</evidence>
<accession>W4M4V2</accession>
<organism evidence="4 5">
    <name type="scientific">Candidatus Entotheonella gemina</name>
    <dbReference type="NCBI Taxonomy" id="1429439"/>
    <lineage>
        <taxon>Bacteria</taxon>
        <taxon>Pseudomonadati</taxon>
        <taxon>Nitrospinota/Tectimicrobiota group</taxon>
        <taxon>Candidatus Tectimicrobiota</taxon>
        <taxon>Candidatus Entotheonellia</taxon>
        <taxon>Candidatus Entotheonellales</taxon>
        <taxon>Candidatus Entotheonellaceae</taxon>
        <taxon>Candidatus Entotheonella</taxon>
    </lineage>
</organism>
<dbReference type="Pfam" id="PF00011">
    <property type="entry name" value="HSP20"/>
    <property type="match status" value="1"/>
</dbReference>
<evidence type="ECO:0000259" key="3">
    <source>
        <dbReference type="PROSITE" id="PS01031"/>
    </source>
</evidence>
<evidence type="ECO:0000256" key="2">
    <source>
        <dbReference type="RuleBase" id="RU003616"/>
    </source>
</evidence>
<comment type="caution">
    <text evidence="4">The sequence shown here is derived from an EMBL/GenBank/DDBJ whole genome shotgun (WGS) entry which is preliminary data.</text>
</comment>
<dbReference type="InterPro" id="IPR008978">
    <property type="entry name" value="HSP20-like_chaperone"/>
</dbReference>
<keyword evidence="5" id="KW-1185">Reference proteome</keyword>
<comment type="similarity">
    <text evidence="1 2">Belongs to the small heat shock protein (HSP20) family.</text>
</comment>
<reference evidence="4 5" key="1">
    <citation type="journal article" date="2014" name="Nature">
        <title>An environmental bacterial taxon with a large and distinct metabolic repertoire.</title>
        <authorList>
            <person name="Wilson M.C."/>
            <person name="Mori T."/>
            <person name="Ruckert C."/>
            <person name="Uria A.R."/>
            <person name="Helf M.J."/>
            <person name="Takada K."/>
            <person name="Gernert C."/>
            <person name="Steffens U.A."/>
            <person name="Heycke N."/>
            <person name="Schmitt S."/>
            <person name="Rinke C."/>
            <person name="Helfrich E.J."/>
            <person name="Brachmann A.O."/>
            <person name="Gurgui C."/>
            <person name="Wakimoto T."/>
            <person name="Kracht M."/>
            <person name="Crusemann M."/>
            <person name="Hentschel U."/>
            <person name="Abe I."/>
            <person name="Matsunaga S."/>
            <person name="Kalinowski J."/>
            <person name="Takeyama H."/>
            <person name="Piel J."/>
        </authorList>
    </citation>
    <scope>NUCLEOTIDE SEQUENCE [LARGE SCALE GENOMIC DNA]</scope>
    <source>
        <strain evidence="5">TSY2</strain>
    </source>
</reference>
<dbReference type="EMBL" id="AZHX01001011">
    <property type="protein sequence ID" value="ETX05213.1"/>
    <property type="molecule type" value="Genomic_DNA"/>
</dbReference>
<feature type="domain" description="SHSP" evidence="3">
    <location>
        <begin position="61"/>
        <end position="175"/>
    </location>
</feature>
<evidence type="ECO:0000256" key="1">
    <source>
        <dbReference type="PROSITE-ProRule" id="PRU00285"/>
    </source>
</evidence>
<dbReference type="Proteomes" id="UP000019140">
    <property type="component" value="Unassembled WGS sequence"/>
</dbReference>